<keyword evidence="2" id="KW-0255">Endonuclease</keyword>
<dbReference type="SMART" id="SM00927">
    <property type="entry name" value="MutH"/>
    <property type="match status" value="1"/>
</dbReference>
<proteinExistence type="predicted"/>
<dbReference type="Proteomes" id="UP000197058">
    <property type="component" value="Chromosome"/>
</dbReference>
<keyword evidence="3" id="KW-0378">Hydrolase</keyword>
<evidence type="ECO:0000256" key="3">
    <source>
        <dbReference type="ARBA" id="ARBA00022801"/>
    </source>
</evidence>
<dbReference type="GO" id="GO:0003677">
    <property type="term" value="F:DNA binding"/>
    <property type="evidence" value="ECO:0007669"/>
    <property type="project" value="InterPro"/>
</dbReference>
<dbReference type="CDD" id="cd22355">
    <property type="entry name" value="Sau3AI_C"/>
    <property type="match status" value="1"/>
</dbReference>
<dbReference type="Gene3D" id="3.40.600.10">
    <property type="entry name" value="DNA mismatch repair MutH/Restriction endonuclease, type II"/>
    <property type="match status" value="2"/>
</dbReference>
<keyword evidence="1" id="KW-0540">Nuclease</keyword>
<dbReference type="SUPFAM" id="SSF52980">
    <property type="entry name" value="Restriction endonuclease-like"/>
    <property type="match status" value="2"/>
</dbReference>
<gene>
    <name evidence="5" type="ORF">CEP64_14090</name>
</gene>
<evidence type="ECO:0000313" key="5">
    <source>
        <dbReference type="EMBL" id="AVJ53286.1"/>
    </source>
</evidence>
<protein>
    <recommendedName>
        <fullName evidence="4">DNA mismatch repair MutH/Type II restriction enzyme Sau3AI domain-containing protein</fullName>
    </recommendedName>
</protein>
<evidence type="ECO:0000259" key="4">
    <source>
        <dbReference type="SMART" id="SM00927"/>
    </source>
</evidence>
<organism evidence="5 6">
    <name type="scientific">Mammaliicoccus sciuri</name>
    <name type="common">Staphylococcus sciuri</name>
    <dbReference type="NCBI Taxonomy" id="1296"/>
    <lineage>
        <taxon>Bacteria</taxon>
        <taxon>Bacillati</taxon>
        <taxon>Bacillota</taxon>
        <taxon>Bacilli</taxon>
        <taxon>Bacillales</taxon>
        <taxon>Staphylococcaceae</taxon>
        <taxon>Mammaliicoccus</taxon>
    </lineage>
</organism>
<dbReference type="NCBIfam" id="NF040973">
    <property type="entry name" value="restrict_Sau3AI"/>
    <property type="match status" value="1"/>
</dbReference>
<feature type="domain" description="DNA mismatch repair MutH/Type II restriction enzyme Sau3AI" evidence="4">
    <location>
        <begin position="57"/>
        <end position="159"/>
    </location>
</feature>
<evidence type="ECO:0000313" key="6">
    <source>
        <dbReference type="Proteomes" id="UP000197058"/>
    </source>
</evidence>
<dbReference type="REBASE" id="208821">
    <property type="entry name" value="Ssc285IIP"/>
</dbReference>
<reference evidence="6" key="1">
    <citation type="submission" date="2017-06" db="EMBL/GenBank/DDBJ databases">
        <title>FDA dAtabase for Regulatory Grade micrObial Sequences (FDA-ARGOS): Supporting development and validation of Infectious Disease Dx tests.</title>
        <authorList>
            <person name="Goldberg B."/>
            <person name="Campos J."/>
            <person name="Tallon L."/>
            <person name="Sadzewicz L."/>
            <person name="Sengamalay N."/>
            <person name="Ott S."/>
            <person name="Godinez A."/>
            <person name="Nagaraj S."/>
            <person name="Vavikolanu K."/>
            <person name="Nadendla S."/>
            <person name="George J."/>
            <person name="Geyer C."/>
            <person name="Sichtig H."/>
        </authorList>
    </citation>
    <scope>NUCLEOTIDE SEQUENCE [LARGE SCALE GENOMIC DNA]</scope>
    <source>
        <strain evidence="6">FDAARGOS_285</strain>
    </source>
</reference>
<accession>A0AAI8IDP6</accession>
<name>A0AAI8IDP6_MAMSC</name>
<dbReference type="EMBL" id="CP022046">
    <property type="protein sequence ID" value="AVJ53286.1"/>
    <property type="molecule type" value="Genomic_DNA"/>
</dbReference>
<sequence length="514" mass="59850">MKDKIWQSIEEVHEHAKNAVNKKVKSLITDESLKKYYNNPKNKGWIGNSIEQDWFEIGNNNRKEADIPYLGLEIKVTAIKKSKKSWSAKERLVLNLIDFNDEYKRDFSNASFKVKSDLIELIYYEYIKGVDSPELKIKAANLLDLNKLPEEDLLIIEQDWNIIIDKIKEGKAEELSDSLTKYLGATTKGSKTPKNLTTQPFSDKKAHRRAFTLKNSYMSELAKKYMNKGKMEEKIIQNIDELKESNFEDIIKNKFNRYIGKSKIELGKLFKVKIPTINDKASSATIAKKMLGLEGDIESTEEFKKAGISVKILTIDAKKKASTEGLKIIIPGEKHIDPNLIINQEWEESILREYLSSTQFLLVIYEKKNEEVYFKGVKFWHVDYRDLDSSIMETWIDTRNILREGIELKYNKQQKPTAKGKLYRITNNLPGSKSTKAIHVRPSAGSACYYNKGSETMKLPVKSKWHNKPGKTDWVMGEKPSYIPEDELTDWYITKQFWWFNKSYMYQQVKEFFE</sequence>
<dbReference type="InterPro" id="IPR011337">
    <property type="entry name" value="DNA_rep_MutH/RE_typeII_Sau3AI"/>
</dbReference>
<dbReference type="GO" id="GO:0004519">
    <property type="term" value="F:endonuclease activity"/>
    <property type="evidence" value="ECO:0007669"/>
    <property type="project" value="UniProtKB-KW"/>
</dbReference>
<dbReference type="InterPro" id="IPR037057">
    <property type="entry name" value="DNA_rep_MutH/T2_RE_sf"/>
</dbReference>
<dbReference type="InterPro" id="IPR011335">
    <property type="entry name" value="Restrct_endonuc-II-like"/>
</dbReference>
<dbReference type="GO" id="GO:0016787">
    <property type="term" value="F:hydrolase activity"/>
    <property type="evidence" value="ECO:0007669"/>
    <property type="project" value="UniProtKB-KW"/>
</dbReference>
<evidence type="ECO:0000256" key="1">
    <source>
        <dbReference type="ARBA" id="ARBA00022722"/>
    </source>
</evidence>
<evidence type="ECO:0000256" key="2">
    <source>
        <dbReference type="ARBA" id="ARBA00022759"/>
    </source>
</evidence>
<dbReference type="CDD" id="cd22356">
    <property type="entry name" value="Sau3AI_N-like"/>
    <property type="match status" value="1"/>
</dbReference>
<dbReference type="AlphaFoldDB" id="A0AAI8IDP6"/>
<dbReference type="RefSeq" id="WP_105575651.1">
    <property type="nucleotide sequence ID" value="NZ_CP022046.2"/>
</dbReference>
<dbReference type="KEGG" id="sscu:CEP64_14090"/>
<dbReference type="Pfam" id="PF02976">
    <property type="entry name" value="MutH"/>
    <property type="match status" value="1"/>
</dbReference>